<reference evidence="1 2" key="1">
    <citation type="submission" date="2016-01" db="EMBL/GenBank/DDBJ databases">
        <title>Highly variable Streptococcus oralis are common among viridans streptococci isolated from primates.</title>
        <authorList>
            <person name="Denapaite D."/>
            <person name="Rieger M."/>
            <person name="Koendgen S."/>
            <person name="Brueckner R."/>
            <person name="Ochigava I."/>
            <person name="Kappeler P."/>
            <person name="Maetz-Rensing K."/>
            <person name="Leendertz F."/>
            <person name="Hakenbeck R."/>
        </authorList>
    </citation>
    <scope>NUCLEOTIDE SEQUENCE [LARGE SCALE GENOMIC DNA]</scope>
    <source>
        <strain evidence="1 2">DD07</strain>
    </source>
</reference>
<protein>
    <recommendedName>
        <fullName evidence="3">Nucleotidyltransferase family protein</fullName>
    </recommendedName>
</protein>
<name>A0A139N3J1_STRGN</name>
<dbReference type="InterPro" id="IPR009267">
    <property type="entry name" value="NTP_transf_6"/>
</dbReference>
<proteinExistence type="predicted"/>
<organism evidence="1 2">
    <name type="scientific">Streptococcus gordonii</name>
    <dbReference type="NCBI Taxonomy" id="1302"/>
    <lineage>
        <taxon>Bacteria</taxon>
        <taxon>Bacillati</taxon>
        <taxon>Bacillota</taxon>
        <taxon>Bacilli</taxon>
        <taxon>Lactobacillales</taxon>
        <taxon>Streptococcaceae</taxon>
        <taxon>Streptococcus</taxon>
    </lineage>
</organism>
<dbReference type="PANTHER" id="PTHR39166:SF1">
    <property type="entry name" value="BLL1166 PROTEIN"/>
    <property type="match status" value="1"/>
</dbReference>
<comment type="caution">
    <text evidence="1">The sequence shown here is derived from an EMBL/GenBank/DDBJ whole genome shotgun (WGS) entry which is preliminary data.</text>
</comment>
<dbReference type="Pfam" id="PF06042">
    <property type="entry name" value="NTP_transf_6"/>
    <property type="match status" value="1"/>
</dbReference>
<dbReference type="PANTHER" id="PTHR39166">
    <property type="entry name" value="BLL1166 PROTEIN"/>
    <property type="match status" value="1"/>
</dbReference>
<gene>
    <name evidence="1" type="ORF">SGODD07_01542</name>
</gene>
<accession>A0A139N3J1</accession>
<dbReference type="Proteomes" id="UP000070096">
    <property type="component" value="Unassembled WGS sequence"/>
</dbReference>
<evidence type="ECO:0000313" key="1">
    <source>
        <dbReference type="EMBL" id="KXT70377.1"/>
    </source>
</evidence>
<dbReference type="PATRIC" id="fig|1302.21.peg.1719"/>
<dbReference type="EMBL" id="LQRC01000217">
    <property type="protein sequence ID" value="KXT70377.1"/>
    <property type="molecule type" value="Genomic_DNA"/>
</dbReference>
<evidence type="ECO:0008006" key="3">
    <source>
        <dbReference type="Google" id="ProtNLM"/>
    </source>
</evidence>
<dbReference type="AlphaFoldDB" id="A0A139N3J1"/>
<evidence type="ECO:0000313" key="2">
    <source>
        <dbReference type="Proteomes" id="UP000070096"/>
    </source>
</evidence>
<sequence length="192" mass="22942">METEEKNLLDLFYADQHLMTIVKIIRELNLQDSWLAAGSVRNFIWNHLSGREKFDFETDIDVIFFDPTVSYEETLQIEKRLREAHPLYSWEVKNQVYMHIHSPNTKPYTSSQDAMSRYPETCTALGLHLLKNDDLELFTAYGLTDLVNFQVKPTPHFLADEERIKLYRERLEKKKWQSKWPRLDIYLPEKET</sequence>